<dbReference type="EMBL" id="OZ034813">
    <property type="protein sequence ID" value="CAL1356997.1"/>
    <property type="molecule type" value="Genomic_DNA"/>
</dbReference>
<accession>A0AAV2CKC6</accession>
<proteinExistence type="predicted"/>
<protein>
    <submittedName>
        <fullName evidence="1">Uncharacterized protein</fullName>
    </submittedName>
</protein>
<reference evidence="1 2" key="1">
    <citation type="submission" date="2024-04" db="EMBL/GenBank/DDBJ databases">
        <authorList>
            <person name="Fracassetti M."/>
        </authorList>
    </citation>
    <scope>NUCLEOTIDE SEQUENCE [LARGE SCALE GENOMIC DNA]</scope>
</reference>
<evidence type="ECO:0000313" key="2">
    <source>
        <dbReference type="Proteomes" id="UP001497516"/>
    </source>
</evidence>
<dbReference type="AlphaFoldDB" id="A0AAV2CKC6"/>
<keyword evidence="2" id="KW-1185">Reference proteome</keyword>
<gene>
    <name evidence="1" type="ORF">LTRI10_LOCUS4659</name>
</gene>
<organism evidence="1 2">
    <name type="scientific">Linum trigynum</name>
    <dbReference type="NCBI Taxonomy" id="586398"/>
    <lineage>
        <taxon>Eukaryota</taxon>
        <taxon>Viridiplantae</taxon>
        <taxon>Streptophyta</taxon>
        <taxon>Embryophyta</taxon>
        <taxon>Tracheophyta</taxon>
        <taxon>Spermatophyta</taxon>
        <taxon>Magnoliopsida</taxon>
        <taxon>eudicotyledons</taxon>
        <taxon>Gunneridae</taxon>
        <taxon>Pentapetalae</taxon>
        <taxon>rosids</taxon>
        <taxon>fabids</taxon>
        <taxon>Malpighiales</taxon>
        <taxon>Linaceae</taxon>
        <taxon>Linum</taxon>
    </lineage>
</organism>
<sequence length="103" mass="11798">MRRSPSYPGFNPSRCQQQEVEKEAIRLIKKEILAYSDTVPCNSVPGYQIPLHPVCDSRHLLLFDLCPLISNYYPNLLPIILDWLVTERKGNKLGCRSADRLPS</sequence>
<name>A0AAV2CKC6_9ROSI</name>
<evidence type="ECO:0000313" key="1">
    <source>
        <dbReference type="EMBL" id="CAL1356997.1"/>
    </source>
</evidence>
<dbReference type="Proteomes" id="UP001497516">
    <property type="component" value="Chromosome 1"/>
</dbReference>